<dbReference type="EMBL" id="LOXM01000255">
    <property type="protein sequence ID" value="KVG56471.1"/>
    <property type="molecule type" value="Genomic_DNA"/>
</dbReference>
<accession>A0A103QVT9</accession>
<feature type="transmembrane region" description="Helical" evidence="1">
    <location>
        <begin position="36"/>
        <end position="56"/>
    </location>
</feature>
<feature type="transmembrane region" description="Helical" evidence="1">
    <location>
        <begin position="295"/>
        <end position="314"/>
    </location>
</feature>
<keyword evidence="1" id="KW-0812">Transmembrane</keyword>
<dbReference type="GO" id="GO:0016020">
    <property type="term" value="C:membrane"/>
    <property type="evidence" value="ECO:0007669"/>
    <property type="project" value="TreeGrafter"/>
</dbReference>
<dbReference type="PANTHER" id="PTHR23028">
    <property type="entry name" value="ACETYLTRANSFERASE"/>
    <property type="match status" value="1"/>
</dbReference>
<feature type="transmembrane region" description="Helical" evidence="1">
    <location>
        <begin position="204"/>
        <end position="221"/>
    </location>
</feature>
<feature type="transmembrane region" description="Helical" evidence="1">
    <location>
        <begin position="257"/>
        <end position="283"/>
    </location>
</feature>
<evidence type="ECO:0000313" key="4">
    <source>
        <dbReference type="Proteomes" id="UP000064029"/>
    </source>
</evidence>
<feature type="transmembrane region" description="Helical" evidence="1">
    <location>
        <begin position="320"/>
        <end position="339"/>
    </location>
</feature>
<reference evidence="3 4" key="1">
    <citation type="submission" date="2015-11" db="EMBL/GenBank/DDBJ databases">
        <title>Expanding the genomic diversity of Burkholderia species for the development of highly accurate diagnostics.</title>
        <authorList>
            <person name="Sahl J."/>
            <person name="Keim P."/>
            <person name="Wagner D."/>
        </authorList>
    </citation>
    <scope>NUCLEOTIDE SEQUENCE [LARGE SCALE GENOMIC DNA]</scope>
    <source>
        <strain evidence="3 4">MSMB2036</strain>
    </source>
</reference>
<evidence type="ECO:0000259" key="2">
    <source>
        <dbReference type="Pfam" id="PF01757"/>
    </source>
</evidence>
<protein>
    <recommendedName>
        <fullName evidence="2">Acyltransferase 3 domain-containing protein</fullName>
    </recommendedName>
</protein>
<organism evidence="3 4">
    <name type="scientific">Burkholderia ubonensis</name>
    <dbReference type="NCBI Taxonomy" id="101571"/>
    <lineage>
        <taxon>Bacteria</taxon>
        <taxon>Pseudomonadati</taxon>
        <taxon>Pseudomonadota</taxon>
        <taxon>Betaproteobacteria</taxon>
        <taxon>Burkholderiales</taxon>
        <taxon>Burkholderiaceae</taxon>
        <taxon>Burkholderia</taxon>
        <taxon>Burkholderia cepacia complex</taxon>
    </lineage>
</organism>
<dbReference type="AlphaFoldDB" id="A0A103QVT9"/>
<feature type="transmembrane region" description="Helical" evidence="1">
    <location>
        <begin position="139"/>
        <end position="159"/>
    </location>
</feature>
<dbReference type="GO" id="GO:0016747">
    <property type="term" value="F:acyltransferase activity, transferring groups other than amino-acyl groups"/>
    <property type="evidence" value="ECO:0007669"/>
    <property type="project" value="InterPro"/>
</dbReference>
<dbReference type="GO" id="GO:0000271">
    <property type="term" value="P:polysaccharide biosynthetic process"/>
    <property type="evidence" value="ECO:0007669"/>
    <property type="project" value="TreeGrafter"/>
</dbReference>
<dbReference type="PANTHER" id="PTHR23028:SF131">
    <property type="entry name" value="BLR2367 PROTEIN"/>
    <property type="match status" value="1"/>
</dbReference>
<dbReference type="OrthoDB" id="9814807at2"/>
<dbReference type="InterPro" id="IPR002656">
    <property type="entry name" value="Acyl_transf_3_dom"/>
</dbReference>
<name>A0A103QVT9_9BURK</name>
<keyword evidence="1" id="KW-0472">Membrane</keyword>
<evidence type="ECO:0000313" key="3">
    <source>
        <dbReference type="EMBL" id="KVG56471.1"/>
    </source>
</evidence>
<feature type="transmembrane region" description="Helical" evidence="1">
    <location>
        <begin position="7"/>
        <end position="24"/>
    </location>
</feature>
<dbReference type="Proteomes" id="UP000064029">
    <property type="component" value="Unassembled WGS sequence"/>
</dbReference>
<gene>
    <name evidence="3" type="ORF">WJ33_37245</name>
</gene>
<feature type="transmembrane region" description="Helical" evidence="1">
    <location>
        <begin position="166"/>
        <end position="184"/>
    </location>
</feature>
<comment type="caution">
    <text evidence="3">The sequence shown here is derived from an EMBL/GenBank/DDBJ whole genome shotgun (WGS) entry which is preliminary data.</text>
</comment>
<dbReference type="Pfam" id="PF01757">
    <property type="entry name" value="Acyl_transf_3"/>
    <property type="match status" value="1"/>
</dbReference>
<proteinExistence type="predicted"/>
<evidence type="ECO:0000256" key="1">
    <source>
        <dbReference type="SAM" id="Phobius"/>
    </source>
</evidence>
<feature type="transmembrane region" description="Helical" evidence="1">
    <location>
        <begin position="77"/>
        <end position="102"/>
    </location>
</feature>
<keyword evidence="1" id="KW-1133">Transmembrane helix</keyword>
<dbReference type="InterPro" id="IPR050879">
    <property type="entry name" value="Acyltransferase_3"/>
</dbReference>
<dbReference type="RefSeq" id="WP_059758213.1">
    <property type="nucleotide sequence ID" value="NZ_CP013414.1"/>
</dbReference>
<sequence length="368" mass="39706">MQRTVKALDGLRGAAALLVVFYHVDLDFHRLTYARSGYLAVDLFFVLSGFVICGAYGSKMADGPSLWAFMLRRFGRLWPAHIVTSFLNYCVANAVMGVVASFSPGHVAPKILPTVQETASLLTMSQGLHLFDHVFSTGVSWSTGDEFYVYILFGALCLFARGKLRLAAFGAMALIGYAVAVWASFVPHHCAAGYRCMDLSYDYGWARCLAGFFIGALLAEFRDSAPVRALRAGPAQCVALAAAVFIIAFAFQLPGLVFVAPIAFALLVGSLSADAGPVCALLQTTPFQYLGRVSYSLYLSYGVFGALIHVAAAFRSPVDQMMVLAVFFYLSFALAHTLYNRVEAPCRARFHALADRLSGNQASAVSAG</sequence>
<feature type="transmembrane region" description="Helical" evidence="1">
    <location>
        <begin position="233"/>
        <end position="251"/>
    </location>
</feature>
<feature type="domain" description="Acyltransferase 3" evidence="2">
    <location>
        <begin position="6"/>
        <end position="335"/>
    </location>
</feature>